<comment type="caution">
    <text evidence="8">The sequence shown here is derived from an EMBL/GenBank/DDBJ whole genome shotgun (WGS) entry which is preliminary data.</text>
</comment>
<evidence type="ECO:0000313" key="9">
    <source>
        <dbReference type="Proteomes" id="UP000237466"/>
    </source>
</evidence>
<evidence type="ECO:0000256" key="3">
    <source>
        <dbReference type="ARBA" id="ARBA00022801"/>
    </source>
</evidence>
<keyword evidence="4" id="KW-0720">Serine protease</keyword>
<feature type="domain" description="Peptidase S9 prolyl oligopeptidase catalytic" evidence="6">
    <location>
        <begin position="459"/>
        <end position="675"/>
    </location>
</feature>
<keyword evidence="5" id="KW-0732">Signal</keyword>
<evidence type="ECO:0000259" key="7">
    <source>
        <dbReference type="Pfam" id="PF02897"/>
    </source>
</evidence>
<feature type="chain" id="PRO_5015422212" evidence="5">
    <location>
        <begin position="21"/>
        <end position="684"/>
    </location>
</feature>
<dbReference type="PANTHER" id="PTHR11757">
    <property type="entry name" value="PROTEASE FAMILY S9A OLIGOPEPTIDASE"/>
    <property type="match status" value="1"/>
</dbReference>
<feature type="signal peptide" evidence="5">
    <location>
        <begin position="1"/>
        <end position="20"/>
    </location>
</feature>
<accession>A0A2S3R0A8</accession>
<feature type="domain" description="Peptidase S9A N-terminal" evidence="7">
    <location>
        <begin position="25"/>
        <end position="393"/>
    </location>
</feature>
<gene>
    <name evidence="8" type="ORF">CRN52_16605</name>
</gene>
<dbReference type="SUPFAM" id="SSF50993">
    <property type="entry name" value="Peptidase/esterase 'gauge' domain"/>
    <property type="match status" value="1"/>
</dbReference>
<dbReference type="GO" id="GO:0006508">
    <property type="term" value="P:proteolysis"/>
    <property type="evidence" value="ECO:0007669"/>
    <property type="project" value="UniProtKB-KW"/>
</dbReference>
<dbReference type="InterPro" id="IPR051543">
    <property type="entry name" value="Serine_Peptidase_S9A"/>
</dbReference>
<keyword evidence="3" id="KW-0378">Hydrolase</keyword>
<dbReference type="EMBL" id="PDGH01000113">
    <property type="protein sequence ID" value="POB45594.1"/>
    <property type="molecule type" value="Genomic_DNA"/>
</dbReference>
<comment type="similarity">
    <text evidence="1">Belongs to the peptidase S9A family.</text>
</comment>
<evidence type="ECO:0000259" key="6">
    <source>
        <dbReference type="Pfam" id="PF00326"/>
    </source>
</evidence>
<proteinExistence type="inferred from homology"/>
<dbReference type="InterPro" id="IPR023302">
    <property type="entry name" value="Pept_S9A_N"/>
</dbReference>
<dbReference type="Gene3D" id="2.130.10.120">
    <property type="entry name" value="Prolyl oligopeptidase, N-terminal domain"/>
    <property type="match status" value="1"/>
</dbReference>
<protein>
    <submittedName>
        <fullName evidence="8">S9 family peptidase</fullName>
    </submittedName>
</protein>
<dbReference type="AlphaFoldDB" id="A0A2S3R0A8"/>
<dbReference type="SUPFAM" id="SSF53474">
    <property type="entry name" value="alpha/beta-Hydrolases"/>
    <property type="match status" value="1"/>
</dbReference>
<dbReference type="RefSeq" id="WP_072616244.1">
    <property type="nucleotide sequence ID" value="NZ_LMYA01000025.1"/>
</dbReference>
<keyword evidence="2" id="KW-0645">Protease</keyword>
<evidence type="ECO:0000256" key="2">
    <source>
        <dbReference type="ARBA" id="ARBA00022670"/>
    </source>
</evidence>
<dbReference type="InterPro" id="IPR002470">
    <property type="entry name" value="Peptidase_S9A"/>
</dbReference>
<reference evidence="8 9" key="1">
    <citation type="journal article" date="2018" name="Front. Microbiol.">
        <title>Phylogeny of Vibrio vulnificus from the Analysis of the Core-Genome: Implications for Intra-Species Taxonomy.</title>
        <authorList>
            <person name="Roig F.J."/>
            <person name="Gonzalez-Candelas F."/>
            <person name="Sanjuan E."/>
            <person name="Fouz B."/>
            <person name="Feil E.J."/>
            <person name="Llorens C."/>
            <person name="Baker-Austin C."/>
            <person name="Oliver J.D."/>
            <person name="Danin-Poleg Y."/>
            <person name="Gibas C.J."/>
            <person name="Kashi Y."/>
            <person name="Gulig P.A."/>
            <person name="Morrison S.S."/>
            <person name="Amaro C."/>
        </authorList>
    </citation>
    <scope>NUCLEOTIDE SEQUENCE [LARGE SCALE GENOMIC DNA]</scope>
    <source>
        <strain evidence="8 9">CECT4608</strain>
    </source>
</reference>
<dbReference type="Gene3D" id="3.40.50.1820">
    <property type="entry name" value="alpha/beta hydrolase"/>
    <property type="match status" value="1"/>
</dbReference>
<dbReference type="GO" id="GO:0004252">
    <property type="term" value="F:serine-type endopeptidase activity"/>
    <property type="evidence" value="ECO:0007669"/>
    <property type="project" value="InterPro"/>
</dbReference>
<dbReference type="Pfam" id="PF02897">
    <property type="entry name" value="Peptidase_S9_N"/>
    <property type="match status" value="1"/>
</dbReference>
<dbReference type="InterPro" id="IPR029058">
    <property type="entry name" value="AB_hydrolase_fold"/>
</dbReference>
<evidence type="ECO:0000256" key="5">
    <source>
        <dbReference type="SAM" id="SignalP"/>
    </source>
</evidence>
<evidence type="ECO:0000256" key="1">
    <source>
        <dbReference type="ARBA" id="ARBA00005228"/>
    </source>
</evidence>
<dbReference type="InterPro" id="IPR001375">
    <property type="entry name" value="Peptidase_S9_cat"/>
</dbReference>
<dbReference type="PRINTS" id="PR00862">
    <property type="entry name" value="PROLIGOPTASE"/>
</dbReference>
<evidence type="ECO:0000313" key="8">
    <source>
        <dbReference type="EMBL" id="POB45594.1"/>
    </source>
</evidence>
<dbReference type="Proteomes" id="UP000237466">
    <property type="component" value="Unassembled WGS sequence"/>
</dbReference>
<sequence length="684" mass="76963">MKFIHLLLMLAWLPAGLSFAQNSSVTDKDAKDKYEWLRDDSRSSPRVRAYLEEQNQLAAKRLLESESLAHMLEEQWQAMQPEKGEEPWGYREGEEWKLTNQGGSLQLMRRDPLTQQAEVVFSFAERQNNTAYYQVGEWAISAKRTHLLFTEDRQGSERYQAVLVDLKQGHIVEIAQDLDTPVLLSRDGLTAYVIEKDQAQRPSNIVAIELETGRQHSLWQETRADWLMSFYAASDTNYALLQSNNENSSEQKILNLRTGEVSAVLRKAEQGMEYYADISQQTLFVQSNHAGDFQLYQAPLQAPTDWQRFSDHVTTLNQFYLFSAGVVVSASQGSDSLLSVLSYRGELRKQIPLNHAGEAAWISRNGDFSSNKVRIRSMSMTTPPTWRELDVSSLSIKEIAQDRYANYQANLYRTEQILVQSSGVEVPVTLAYRRDKLTATSPVILYGYGAYGFTMKPYFMPQTISLLDQGAIYAVAHVRGGGYFGASWHDAGKGIHKSNAIADFVAAAQTLRHVSLNGEGSEPVQRDIYLMGSSAGGTLVAAAINQKPELFSGAVLKVPFVDVLNSMSDSRLPLTEQQYGEWGNPELPAQRKAMQDYDPYLNLQSVTYPPMLVQIGWHDQRVPYWEGAKYLTKLAALSTGTGPYLLQTDFDSGHAMDRRKGLAQQAKEYAFLLSLIETSNKSEQ</sequence>
<dbReference type="PANTHER" id="PTHR11757:SF19">
    <property type="entry name" value="PROLYL ENDOPEPTIDASE-LIKE"/>
    <property type="match status" value="1"/>
</dbReference>
<name>A0A2S3R0A8_VIBVL</name>
<evidence type="ECO:0000256" key="4">
    <source>
        <dbReference type="ARBA" id="ARBA00022825"/>
    </source>
</evidence>
<dbReference type="Pfam" id="PF00326">
    <property type="entry name" value="Peptidase_S9"/>
    <property type="match status" value="1"/>
</dbReference>
<organism evidence="8 9">
    <name type="scientific">Vibrio vulnificus</name>
    <dbReference type="NCBI Taxonomy" id="672"/>
    <lineage>
        <taxon>Bacteria</taxon>
        <taxon>Pseudomonadati</taxon>
        <taxon>Pseudomonadota</taxon>
        <taxon>Gammaproteobacteria</taxon>
        <taxon>Vibrionales</taxon>
        <taxon>Vibrionaceae</taxon>
        <taxon>Vibrio</taxon>
    </lineage>
</organism>